<dbReference type="RefSeq" id="WP_277576611.1">
    <property type="nucleotide sequence ID" value="NZ_JANRMI010000001.1"/>
</dbReference>
<dbReference type="SUPFAM" id="SSF52980">
    <property type="entry name" value="Restriction endonuclease-like"/>
    <property type="match status" value="1"/>
</dbReference>
<evidence type="ECO:0000313" key="1">
    <source>
        <dbReference type="EMBL" id="MDG0815135.1"/>
    </source>
</evidence>
<name>A0ABT6DFV9_9BACT</name>
<protein>
    <recommendedName>
        <fullName evidence="3">Restriction endonuclease type IV Mrr domain-containing protein</fullName>
    </recommendedName>
</protein>
<accession>A0ABT6DFV9</accession>
<dbReference type="EMBL" id="JANRMI010000001">
    <property type="protein sequence ID" value="MDG0815135.1"/>
    <property type="molecule type" value="Genomic_DNA"/>
</dbReference>
<keyword evidence="2" id="KW-1185">Reference proteome</keyword>
<proteinExistence type="predicted"/>
<gene>
    <name evidence="1" type="ORF">NWE73_02100</name>
</gene>
<evidence type="ECO:0008006" key="3">
    <source>
        <dbReference type="Google" id="ProtNLM"/>
    </source>
</evidence>
<organism evidence="1 2">
    <name type="scientific">Bdellovibrio svalbardensis</name>
    <dbReference type="NCBI Taxonomy" id="2972972"/>
    <lineage>
        <taxon>Bacteria</taxon>
        <taxon>Pseudomonadati</taxon>
        <taxon>Bdellovibrionota</taxon>
        <taxon>Bdellovibrionia</taxon>
        <taxon>Bdellovibrionales</taxon>
        <taxon>Pseudobdellovibrionaceae</taxon>
        <taxon>Bdellovibrio</taxon>
    </lineage>
</organism>
<evidence type="ECO:0000313" key="2">
    <source>
        <dbReference type="Proteomes" id="UP001152321"/>
    </source>
</evidence>
<sequence>MARISSIKAALLEEAILYLLEDSCYTTVQSVPNINRRDPYLENAPNGICVLGRGEKHQIDAIADYVFPPPFSNPLRLLCEAKYSEGNPVGISIIRNAVGVKKDVEEYFRPSSNRRTSRYHYQYAVISSSGFTVNAQNYAYAQDIYLLDLSADIYESIIIDVIDLYVETVIVQPLKDKGHRIKWNTDINIDLKYLRETFRGTL</sequence>
<dbReference type="Proteomes" id="UP001152321">
    <property type="component" value="Unassembled WGS sequence"/>
</dbReference>
<dbReference type="InterPro" id="IPR011335">
    <property type="entry name" value="Restrct_endonuc-II-like"/>
</dbReference>
<reference evidence="1" key="1">
    <citation type="submission" date="2022-08" db="EMBL/GenBank/DDBJ databases">
        <title>Novel Bdellovibrio Species Isolated from Svalbard: Designation Bdellovibrio svalbardensis.</title>
        <authorList>
            <person name="Mitchell R.J."/>
            <person name="Choi S.Y."/>
        </authorList>
    </citation>
    <scope>NUCLEOTIDE SEQUENCE</scope>
    <source>
        <strain evidence="1">PAP01</strain>
    </source>
</reference>
<comment type="caution">
    <text evidence="1">The sequence shown here is derived from an EMBL/GenBank/DDBJ whole genome shotgun (WGS) entry which is preliminary data.</text>
</comment>